<dbReference type="InterPro" id="IPR017452">
    <property type="entry name" value="GPCR_Rhodpsn_7TM"/>
</dbReference>
<feature type="transmembrane region" description="Helical" evidence="7">
    <location>
        <begin position="77"/>
        <end position="98"/>
    </location>
</feature>
<feature type="transmembrane region" description="Helical" evidence="7">
    <location>
        <begin position="259"/>
        <end position="281"/>
    </location>
</feature>
<feature type="domain" description="G-protein coupled receptors family 1 profile" evidence="8">
    <location>
        <begin position="55"/>
        <end position="310"/>
    </location>
</feature>
<evidence type="ECO:0000313" key="10">
    <source>
        <dbReference type="Proteomes" id="UP000192578"/>
    </source>
</evidence>
<evidence type="ECO:0000313" key="9">
    <source>
        <dbReference type="EMBL" id="OQV20104.1"/>
    </source>
</evidence>
<dbReference type="SUPFAM" id="SSF81321">
    <property type="entry name" value="Family A G protein-coupled receptor-like"/>
    <property type="match status" value="1"/>
</dbReference>
<dbReference type="GO" id="GO:0004930">
    <property type="term" value="F:G protein-coupled receptor activity"/>
    <property type="evidence" value="ECO:0007669"/>
    <property type="project" value="InterPro"/>
</dbReference>
<evidence type="ECO:0000256" key="5">
    <source>
        <dbReference type="ARBA" id="ARBA00023136"/>
    </source>
</evidence>
<evidence type="ECO:0000256" key="2">
    <source>
        <dbReference type="ARBA" id="ARBA00022475"/>
    </source>
</evidence>
<evidence type="ECO:0000256" key="3">
    <source>
        <dbReference type="ARBA" id="ARBA00022692"/>
    </source>
</evidence>
<comment type="caution">
    <text evidence="9">The sequence shown here is derived from an EMBL/GenBank/DDBJ whole genome shotgun (WGS) entry which is preliminary data.</text>
</comment>
<dbReference type="GO" id="GO:0042277">
    <property type="term" value="F:peptide binding"/>
    <property type="evidence" value="ECO:0007669"/>
    <property type="project" value="TreeGrafter"/>
</dbReference>
<feature type="transmembrane region" description="Helical" evidence="7">
    <location>
        <begin position="207"/>
        <end position="233"/>
    </location>
</feature>
<keyword evidence="6" id="KW-0675">Receptor</keyword>
<comment type="subcellular location">
    <subcellularLocation>
        <location evidence="1">Cell membrane</location>
        <topology evidence="1">Multi-pass membrane protein</topology>
    </subcellularLocation>
</comment>
<feature type="transmembrane region" description="Helical" evidence="7">
    <location>
        <begin position="157"/>
        <end position="177"/>
    </location>
</feature>
<dbReference type="PROSITE" id="PS50262">
    <property type="entry name" value="G_PROTEIN_RECEP_F1_2"/>
    <property type="match status" value="1"/>
</dbReference>
<evidence type="ECO:0000256" key="4">
    <source>
        <dbReference type="ARBA" id="ARBA00022989"/>
    </source>
</evidence>
<keyword evidence="2" id="KW-1003">Cell membrane</keyword>
<evidence type="ECO:0000256" key="1">
    <source>
        <dbReference type="ARBA" id="ARBA00004651"/>
    </source>
</evidence>
<evidence type="ECO:0000256" key="7">
    <source>
        <dbReference type="SAM" id="Phobius"/>
    </source>
</evidence>
<keyword evidence="5 7" id="KW-0472">Membrane</keyword>
<dbReference type="PANTHER" id="PTHR24241">
    <property type="entry name" value="NEUROPEPTIDE RECEPTOR-RELATED G-PROTEIN COUPLED RECEPTOR"/>
    <property type="match status" value="1"/>
</dbReference>
<organism evidence="9 10">
    <name type="scientific">Hypsibius exemplaris</name>
    <name type="common">Freshwater tardigrade</name>
    <dbReference type="NCBI Taxonomy" id="2072580"/>
    <lineage>
        <taxon>Eukaryota</taxon>
        <taxon>Metazoa</taxon>
        <taxon>Ecdysozoa</taxon>
        <taxon>Tardigrada</taxon>
        <taxon>Eutardigrada</taxon>
        <taxon>Parachela</taxon>
        <taxon>Hypsibioidea</taxon>
        <taxon>Hypsibiidae</taxon>
        <taxon>Hypsibius</taxon>
    </lineage>
</organism>
<dbReference type="AlphaFoldDB" id="A0A1W0WY24"/>
<dbReference type="GO" id="GO:0005886">
    <property type="term" value="C:plasma membrane"/>
    <property type="evidence" value="ECO:0007669"/>
    <property type="project" value="UniProtKB-SubCell"/>
</dbReference>
<keyword evidence="3 7" id="KW-0812">Transmembrane</keyword>
<dbReference type="Gene3D" id="1.20.1070.10">
    <property type="entry name" value="Rhodopsin 7-helix transmembrane proteins"/>
    <property type="match status" value="1"/>
</dbReference>
<dbReference type="InterPro" id="IPR000276">
    <property type="entry name" value="GPCR_Rhodpsn"/>
</dbReference>
<dbReference type="PRINTS" id="PR00237">
    <property type="entry name" value="GPCRRHODOPSN"/>
</dbReference>
<feature type="transmembrane region" description="Helical" evidence="7">
    <location>
        <begin position="38"/>
        <end position="65"/>
    </location>
</feature>
<dbReference type="Pfam" id="PF00001">
    <property type="entry name" value="7tm_1"/>
    <property type="match status" value="1"/>
</dbReference>
<dbReference type="EMBL" id="MTYJ01000033">
    <property type="protein sequence ID" value="OQV20104.1"/>
    <property type="molecule type" value="Genomic_DNA"/>
</dbReference>
<protein>
    <recommendedName>
        <fullName evidence="8">G-protein coupled receptors family 1 profile domain-containing protein</fullName>
    </recommendedName>
</protein>
<sequence length="420" mass="47247">MSSSSNETLWASWPDNSSYYNVAAATEDRATDGTPDQAVIFCGFMIPFLIIGILGHVTVLLSVLYHEDLHRPLNVMIVNLSVSQFFMLTISVFGNVLVMLTNDNYTDFTMDGRDGPCFLTVFFSTSTSVFYGLIALNRLFSTVLETLYNRLAPWKMVWVLVVAGWVLSLLGSVFPFMTRDVDFFTDTFFFLGLPWFHQSVEADSSGIFWLLTWAYFIIPAVSIVSCYAAIYLYTWRSQRLSGLPVNSPRAINLRDRARVVLMLLTASAWYLVCFYTSMIYWSQGGKRSRTGRYFFLWLVFAQNALNPVIYGLITPQFRDAYLRIFSMLFRRRSCCQPYLDNSVGPGGESIGGGGNGPPSVMYSPSAKNSMIVFPPNHFNGPHDYAGSAVGQSRSQLPMSARNLELKVKDVLQARDKNGSH</sequence>
<accession>A0A1W0WY24</accession>
<evidence type="ECO:0000256" key="6">
    <source>
        <dbReference type="ARBA" id="ARBA00023170"/>
    </source>
</evidence>
<dbReference type="PANTHER" id="PTHR24241:SF76">
    <property type="entry name" value="NEUROPEPTIDE SIFAMIDE RECEPTOR"/>
    <property type="match status" value="1"/>
</dbReference>
<dbReference type="CDD" id="cd00637">
    <property type="entry name" value="7tm_classA_rhodopsin-like"/>
    <property type="match status" value="1"/>
</dbReference>
<reference evidence="10" key="1">
    <citation type="submission" date="2017-01" db="EMBL/GenBank/DDBJ databases">
        <title>Comparative genomics of anhydrobiosis in the tardigrade Hypsibius dujardini.</title>
        <authorList>
            <person name="Yoshida Y."/>
            <person name="Koutsovoulos G."/>
            <person name="Laetsch D."/>
            <person name="Stevens L."/>
            <person name="Kumar S."/>
            <person name="Horikawa D."/>
            <person name="Ishino K."/>
            <person name="Komine S."/>
            <person name="Tomita M."/>
            <person name="Blaxter M."/>
            <person name="Arakawa K."/>
        </authorList>
    </citation>
    <scope>NUCLEOTIDE SEQUENCE [LARGE SCALE GENOMIC DNA]</scope>
    <source>
        <strain evidence="10">Z151</strain>
    </source>
</reference>
<dbReference type="Proteomes" id="UP000192578">
    <property type="component" value="Unassembled WGS sequence"/>
</dbReference>
<dbReference type="GO" id="GO:0032870">
    <property type="term" value="P:cellular response to hormone stimulus"/>
    <property type="evidence" value="ECO:0007669"/>
    <property type="project" value="TreeGrafter"/>
</dbReference>
<gene>
    <name evidence="9" type="ORF">BV898_05897</name>
</gene>
<dbReference type="OrthoDB" id="9946013at2759"/>
<proteinExistence type="predicted"/>
<evidence type="ECO:0000259" key="8">
    <source>
        <dbReference type="PROSITE" id="PS50262"/>
    </source>
</evidence>
<name>A0A1W0WY24_HYPEX</name>
<keyword evidence="10" id="KW-1185">Reference proteome</keyword>
<feature type="transmembrane region" description="Helical" evidence="7">
    <location>
        <begin position="293"/>
        <end position="313"/>
    </location>
</feature>
<keyword evidence="4 7" id="KW-1133">Transmembrane helix</keyword>
<feature type="transmembrane region" description="Helical" evidence="7">
    <location>
        <begin position="118"/>
        <end position="136"/>
    </location>
</feature>